<dbReference type="EMBL" id="KQ981727">
    <property type="protein sequence ID" value="KYN36864.1"/>
    <property type="molecule type" value="Genomic_DNA"/>
</dbReference>
<dbReference type="Proteomes" id="UP000078541">
    <property type="component" value="Unassembled WGS sequence"/>
</dbReference>
<proteinExistence type="predicted"/>
<feature type="compositionally biased region" description="Basic and acidic residues" evidence="1">
    <location>
        <begin position="49"/>
        <end position="69"/>
    </location>
</feature>
<protein>
    <submittedName>
        <fullName evidence="2">Uncharacterized protein</fullName>
    </submittedName>
</protein>
<dbReference type="AlphaFoldDB" id="A0A195F9Y7"/>
<accession>A0A195F9Y7</accession>
<name>A0A195F9Y7_9HYME</name>
<feature type="compositionally biased region" description="Basic and acidic residues" evidence="1">
    <location>
        <begin position="31"/>
        <end position="40"/>
    </location>
</feature>
<gene>
    <name evidence="2" type="ORF">ALC56_08655</name>
</gene>
<feature type="compositionally biased region" description="Gly residues" evidence="1">
    <location>
        <begin position="74"/>
        <end position="84"/>
    </location>
</feature>
<feature type="region of interest" description="Disordered" evidence="1">
    <location>
        <begin position="1"/>
        <end position="102"/>
    </location>
</feature>
<keyword evidence="3" id="KW-1185">Reference proteome</keyword>
<evidence type="ECO:0000256" key="1">
    <source>
        <dbReference type="SAM" id="MobiDB-lite"/>
    </source>
</evidence>
<reference evidence="2 3" key="1">
    <citation type="submission" date="2016-03" db="EMBL/GenBank/DDBJ databases">
        <title>Trachymyrmex septentrionalis WGS genome.</title>
        <authorList>
            <person name="Nygaard S."/>
            <person name="Hu H."/>
            <person name="Boomsma J."/>
            <person name="Zhang G."/>
        </authorList>
    </citation>
    <scope>NUCLEOTIDE SEQUENCE [LARGE SCALE GENOMIC DNA]</scope>
    <source>
        <strain evidence="2">Tsep2-gDNA-1</strain>
        <tissue evidence="2">Whole body</tissue>
    </source>
</reference>
<sequence>MPAAHLPTPANLPNLNAKSAGAPPVRWRRKRDGERNDAWARRRAGKANRGYERQKDRYRNEERTYERARKGWSTRGGGGSGTGRGLADPPYTSPLFYPFGSPGSPPPPANCLQLAAPKSKSVGAAVSAEIHREKRPHVLSPDNRRTPSAAALINCFKISRLTFPKTPSNPPHPLSSSSSAFSYPPVLAILPVYTTVYGPAHDSYLTVLRETGQCANRLNTRTHTHTCARKEVDSLALTLRSTISYIEAADWTATTTIADITITKRRHPLVTHGDGYTAENGMRDVVANGDGFLNLAIKDPSWPG</sequence>
<organism evidence="2 3">
    <name type="scientific">Trachymyrmex septentrionalis</name>
    <dbReference type="NCBI Taxonomy" id="34720"/>
    <lineage>
        <taxon>Eukaryota</taxon>
        <taxon>Metazoa</taxon>
        <taxon>Ecdysozoa</taxon>
        <taxon>Arthropoda</taxon>
        <taxon>Hexapoda</taxon>
        <taxon>Insecta</taxon>
        <taxon>Pterygota</taxon>
        <taxon>Neoptera</taxon>
        <taxon>Endopterygota</taxon>
        <taxon>Hymenoptera</taxon>
        <taxon>Apocrita</taxon>
        <taxon>Aculeata</taxon>
        <taxon>Formicoidea</taxon>
        <taxon>Formicidae</taxon>
        <taxon>Myrmicinae</taxon>
        <taxon>Trachymyrmex</taxon>
    </lineage>
</organism>
<evidence type="ECO:0000313" key="2">
    <source>
        <dbReference type="EMBL" id="KYN36864.1"/>
    </source>
</evidence>
<feature type="compositionally biased region" description="Low complexity" evidence="1">
    <location>
        <begin position="93"/>
        <end position="102"/>
    </location>
</feature>
<evidence type="ECO:0000313" key="3">
    <source>
        <dbReference type="Proteomes" id="UP000078541"/>
    </source>
</evidence>